<evidence type="ECO:0000313" key="3">
    <source>
        <dbReference type="EMBL" id="CAB9530683.1"/>
    </source>
</evidence>
<proteinExistence type="predicted"/>
<feature type="compositionally biased region" description="Low complexity" evidence="2">
    <location>
        <begin position="885"/>
        <end position="895"/>
    </location>
</feature>
<protein>
    <submittedName>
        <fullName evidence="3">Uncharacterized protein</fullName>
    </submittedName>
</protein>
<dbReference type="CDD" id="cd17039">
    <property type="entry name" value="Ubl_ubiquitin_like"/>
    <property type="match status" value="1"/>
</dbReference>
<feature type="coiled-coil region" evidence="1">
    <location>
        <begin position="522"/>
        <end position="574"/>
    </location>
</feature>
<keyword evidence="1" id="KW-0175">Coiled coil</keyword>
<evidence type="ECO:0000256" key="1">
    <source>
        <dbReference type="SAM" id="Coils"/>
    </source>
</evidence>
<dbReference type="AlphaFoldDB" id="A0A9N8I0Z5"/>
<feature type="compositionally biased region" description="Low complexity" evidence="2">
    <location>
        <begin position="902"/>
        <end position="935"/>
    </location>
</feature>
<feature type="compositionally biased region" description="Low complexity" evidence="2">
    <location>
        <begin position="948"/>
        <end position="966"/>
    </location>
</feature>
<gene>
    <name evidence="3" type="ORF">SEMRO_2986_G341670.1</name>
</gene>
<name>A0A9N8I0Z5_9STRA</name>
<sequence>MPINSTSPSSLPVPDTVEVVNFVRTTDITVFLRDDYERFAEGLYFYNVPVTVTVSELKEMIRKQGNSASPPIDIPVASQCLLVNSLTKLRRDLMLQDEWTLEFCENIIGLCHSIHLRLYYKEATVVLLMQNSHGQDDRHVLKVKNRCAYVHELQTRIQEHFGKPESEQFLYVEGKPLRTERPVLPESYNGDEPAFIWYVSELAMEHCRLDQIQGAIQDTYTVRIMSYCATIHTLAGGCIPIGFHTTSDTLKDLKMRLRDEGLPNKGCEIGSSRKIAKIPLEELQLFANGALLFDDNMLMQTVYQQYSVDQKIDLLLIQSSSREEVAPSVPRGIEGAEYRAITLLQLKELAAKVALHCVKDGWKSTNPQKNQQPLQPHDVTLYDLVYYWVKPQTAKYNCSYVELVAPKPQKPRWFTSHTWGGTFFQLVACLEQHAADHLLDKANTTYWICALALNQHGLDEELPPRGYNTPDTYLQNSPFYRAMQHADGTVSVLDASMACYHRIWCVFEVAIALGVKERISYEEDRDRKKEEVRKKIENANKEVRGRNARLEEEINKLQGQFDRLSEEAESTNSLEIHKRANELQGRIVELQNQCELELYMPLSKSRVPLLHITKPLHAQKSSYLYDVYAATGGRDAKCIGLTDGITEFDQRLGCKGILSAFQAQILRQRDFPLHLCEAALRVKLENAEATVTSDKDLILHYLASANIVSQEPTADSAALHESPPNFHPGYDRVNAMLRGKFALSAYRFALDQGRDMSDYRAALSHYDGLQSLIASFKCEAFVEDAIHFLGALPTSLRKIELFYEDLAFEASDQFACGLARLCNLECFSLVSGSKLANVDCLFQELEALPRLKELRLDFTLCAMIQPRDTESHNHLQTLEVTFYSKPSGDSDSNGGSSKGRARSQSSGSGSKRSVAIGSSDSGSEIGSGSGSCSSSFKGNAGGLSPRNGSWRSAASERSSRSGSGSW</sequence>
<reference evidence="3" key="1">
    <citation type="submission" date="2020-06" db="EMBL/GenBank/DDBJ databases">
        <authorList>
            <consortium name="Plant Systems Biology data submission"/>
        </authorList>
    </citation>
    <scope>NUCLEOTIDE SEQUENCE</scope>
    <source>
        <strain evidence="3">D6</strain>
    </source>
</reference>
<feature type="region of interest" description="Disordered" evidence="2">
    <location>
        <begin position="885"/>
        <end position="966"/>
    </location>
</feature>
<organism evidence="3 4">
    <name type="scientific">Seminavis robusta</name>
    <dbReference type="NCBI Taxonomy" id="568900"/>
    <lineage>
        <taxon>Eukaryota</taxon>
        <taxon>Sar</taxon>
        <taxon>Stramenopiles</taxon>
        <taxon>Ochrophyta</taxon>
        <taxon>Bacillariophyta</taxon>
        <taxon>Bacillariophyceae</taxon>
        <taxon>Bacillariophycidae</taxon>
        <taxon>Naviculales</taxon>
        <taxon>Naviculaceae</taxon>
        <taxon>Seminavis</taxon>
    </lineage>
</organism>
<keyword evidence="4" id="KW-1185">Reference proteome</keyword>
<dbReference type="EMBL" id="CAICTM010002984">
    <property type="protein sequence ID" value="CAB9530683.1"/>
    <property type="molecule type" value="Genomic_DNA"/>
</dbReference>
<accession>A0A9N8I0Z5</accession>
<evidence type="ECO:0000256" key="2">
    <source>
        <dbReference type="SAM" id="MobiDB-lite"/>
    </source>
</evidence>
<dbReference type="Proteomes" id="UP001153069">
    <property type="component" value="Unassembled WGS sequence"/>
</dbReference>
<evidence type="ECO:0000313" key="4">
    <source>
        <dbReference type="Proteomes" id="UP001153069"/>
    </source>
</evidence>
<comment type="caution">
    <text evidence="3">The sequence shown here is derived from an EMBL/GenBank/DDBJ whole genome shotgun (WGS) entry which is preliminary data.</text>
</comment>